<dbReference type="PANTHER" id="PTHR40627:SF4">
    <property type="entry name" value="PRENYLTRANSFERASE ASQH1-RELATED"/>
    <property type="match status" value="1"/>
</dbReference>
<dbReference type="PANTHER" id="PTHR40627">
    <property type="entry name" value="INDOLE PRENYLTRANSFERASE TDIB-RELATED"/>
    <property type="match status" value="1"/>
</dbReference>
<sequence length="207" mass="23236">MLAVDDVVPTKSRLKFYFQTPHTSFSSVREIMTLGGRIPVPEPQLSDLQSLIAAVTGLDEDFPPDAEVPCAPEYNPSAKDNFIELPILLSGYLYYFDIALDATLPDIKFYTPVRRYGRDDLSLAHGITGWMQSHGRGEYCERYLSMLEKLSQHRALRDGKGMQTYVSCLFRKNGELDITSYIGPEAFASSRLANGKPTKGTRRRSDS</sequence>
<evidence type="ECO:0008006" key="5">
    <source>
        <dbReference type="Google" id="ProtNLM"/>
    </source>
</evidence>
<keyword evidence="2" id="KW-0808">Transferase</keyword>
<protein>
    <recommendedName>
        <fullName evidence="5">Aromatic prenyltransferase</fullName>
    </recommendedName>
</protein>
<name>A0A8H3IZ71_9LECA</name>
<dbReference type="GO" id="GO:0009820">
    <property type="term" value="P:alkaloid metabolic process"/>
    <property type="evidence" value="ECO:0007669"/>
    <property type="project" value="InterPro"/>
</dbReference>
<dbReference type="InterPro" id="IPR017795">
    <property type="entry name" value="ABBA_NscD-like"/>
</dbReference>
<dbReference type="EMBL" id="CAJPDS010000075">
    <property type="protein sequence ID" value="CAF9934464.1"/>
    <property type="molecule type" value="Genomic_DNA"/>
</dbReference>
<evidence type="ECO:0000313" key="3">
    <source>
        <dbReference type="EMBL" id="CAF9934464.1"/>
    </source>
</evidence>
<dbReference type="Proteomes" id="UP000664521">
    <property type="component" value="Unassembled WGS sequence"/>
</dbReference>
<organism evidence="3 4">
    <name type="scientific">Heterodermia speciosa</name>
    <dbReference type="NCBI Taxonomy" id="116794"/>
    <lineage>
        <taxon>Eukaryota</taxon>
        <taxon>Fungi</taxon>
        <taxon>Dikarya</taxon>
        <taxon>Ascomycota</taxon>
        <taxon>Pezizomycotina</taxon>
        <taxon>Lecanoromycetes</taxon>
        <taxon>OSLEUM clade</taxon>
        <taxon>Lecanoromycetidae</taxon>
        <taxon>Caliciales</taxon>
        <taxon>Physciaceae</taxon>
        <taxon>Heterodermia</taxon>
    </lineage>
</organism>
<dbReference type="GO" id="GO:0004659">
    <property type="term" value="F:prenyltransferase activity"/>
    <property type="evidence" value="ECO:0007669"/>
    <property type="project" value="TreeGrafter"/>
</dbReference>
<gene>
    <name evidence="3" type="ORF">HETSPECPRED_009232</name>
</gene>
<comment type="caution">
    <text evidence="3">The sequence shown here is derived from an EMBL/GenBank/DDBJ whole genome shotgun (WGS) entry which is preliminary data.</text>
</comment>
<evidence type="ECO:0000256" key="1">
    <source>
        <dbReference type="ARBA" id="ARBA00010209"/>
    </source>
</evidence>
<evidence type="ECO:0000313" key="4">
    <source>
        <dbReference type="Proteomes" id="UP000664521"/>
    </source>
</evidence>
<dbReference type="Pfam" id="PF11991">
    <property type="entry name" value="Trp_DMAT"/>
    <property type="match status" value="1"/>
</dbReference>
<keyword evidence="4" id="KW-1185">Reference proteome</keyword>
<accession>A0A8H3IZ71</accession>
<comment type="similarity">
    <text evidence="1">Belongs to the tryptophan dimethylallyltransferase family.</text>
</comment>
<dbReference type="AlphaFoldDB" id="A0A8H3IZ71"/>
<reference evidence="3" key="1">
    <citation type="submission" date="2021-03" db="EMBL/GenBank/DDBJ databases">
        <authorList>
            <person name="Tagirdzhanova G."/>
        </authorList>
    </citation>
    <scope>NUCLEOTIDE SEQUENCE</scope>
</reference>
<evidence type="ECO:0000256" key="2">
    <source>
        <dbReference type="ARBA" id="ARBA00022679"/>
    </source>
</evidence>
<dbReference type="OrthoDB" id="3354387at2759"/>
<proteinExistence type="inferred from homology"/>